<evidence type="ECO:0000313" key="7">
    <source>
        <dbReference type="Proteomes" id="UP000248014"/>
    </source>
</evidence>
<dbReference type="GO" id="GO:0006310">
    <property type="term" value="P:DNA recombination"/>
    <property type="evidence" value="ECO:0007669"/>
    <property type="project" value="UniProtKB-KW"/>
</dbReference>
<keyword evidence="7" id="KW-1185">Reference proteome</keyword>
<accession>A0A2V3UQM2</accession>
<dbReference type="InterPro" id="IPR038488">
    <property type="entry name" value="Integrase_DNA-bd_sf"/>
</dbReference>
<evidence type="ECO:0000313" key="6">
    <source>
        <dbReference type="EMBL" id="PXW68333.1"/>
    </source>
</evidence>
<evidence type="ECO:0000259" key="5">
    <source>
        <dbReference type="PROSITE" id="PS51898"/>
    </source>
</evidence>
<dbReference type="InterPro" id="IPR011010">
    <property type="entry name" value="DNA_brk_join_enz"/>
</dbReference>
<comment type="caution">
    <text evidence="6">The sequence shown here is derived from an EMBL/GenBank/DDBJ whole genome shotgun (WGS) entry which is preliminary data.</text>
</comment>
<dbReference type="Gene3D" id="3.30.160.390">
    <property type="entry name" value="Integrase, DNA-binding domain"/>
    <property type="match status" value="1"/>
</dbReference>
<comment type="similarity">
    <text evidence="1">Belongs to the 'phage' integrase family.</text>
</comment>
<dbReference type="PROSITE" id="PS51898">
    <property type="entry name" value="TYR_RECOMBINASE"/>
    <property type="match status" value="1"/>
</dbReference>
<gene>
    <name evidence="6" type="ORF">C7451_11856</name>
</gene>
<dbReference type="EMBL" id="QJJM01000018">
    <property type="protein sequence ID" value="PXW68333.1"/>
    <property type="molecule type" value="Genomic_DNA"/>
</dbReference>
<feature type="domain" description="Tyr recombinase" evidence="5">
    <location>
        <begin position="209"/>
        <end position="380"/>
    </location>
</feature>
<dbReference type="CDD" id="cd00796">
    <property type="entry name" value="INT_Rci_Hp1_C"/>
    <property type="match status" value="1"/>
</dbReference>
<dbReference type="SUPFAM" id="SSF56349">
    <property type="entry name" value="DNA breaking-rejoining enzymes"/>
    <property type="match status" value="1"/>
</dbReference>
<sequence length="396" mass="44545">MNARVLSELVAAELVKLGLEANRAAERGQRHTRWCPRQPGFGTRSYAGGRSVYVVQTKMQGRLRTVTLCDVRLITITKARAIARRVLLRAQVGDNPACTRTERRAVPLFRRFLDEYWNAVSPSWKSSTLQSNRHYRRHLERAFPRAYLDQIGSGDVQRWFAKITEAAGPAAANRAFELLRALFVKAEEWGILPESASPCRGITRNKLRKHECRLSAIELEHFGVTLVNAEANHPMAVAAIRLIALTGCRKSEILNLTWNEVRGRRLLLTDGKTGPRTVWLGRAGEAILTKLKPHPALDEVFWHNDQPLSVSRLDQVYRSCRDAAGLGHVRMHDLRHSFASYAASMSETLPMIARLMGHASTAMTSRYAHLDDADVLEVCERIGEVISKAVGEWREG</sequence>
<dbReference type="InterPro" id="IPR002104">
    <property type="entry name" value="Integrase_catalytic"/>
</dbReference>
<proteinExistence type="inferred from homology"/>
<dbReference type="GO" id="GO:0015074">
    <property type="term" value="P:DNA integration"/>
    <property type="evidence" value="ECO:0007669"/>
    <property type="project" value="UniProtKB-KW"/>
</dbReference>
<evidence type="ECO:0000256" key="4">
    <source>
        <dbReference type="ARBA" id="ARBA00023172"/>
    </source>
</evidence>
<dbReference type="GO" id="GO:0003677">
    <property type="term" value="F:DNA binding"/>
    <property type="evidence" value="ECO:0007669"/>
    <property type="project" value="UniProtKB-KW"/>
</dbReference>
<dbReference type="InterPro" id="IPR010998">
    <property type="entry name" value="Integrase_recombinase_N"/>
</dbReference>
<dbReference type="Gene3D" id="1.10.443.10">
    <property type="entry name" value="Intergrase catalytic core"/>
    <property type="match status" value="1"/>
</dbReference>
<dbReference type="PANTHER" id="PTHR30629">
    <property type="entry name" value="PROPHAGE INTEGRASE"/>
    <property type="match status" value="1"/>
</dbReference>
<dbReference type="Proteomes" id="UP000248014">
    <property type="component" value="Unassembled WGS sequence"/>
</dbReference>
<keyword evidence="4" id="KW-0233">DNA recombination</keyword>
<name>A0A2V3UQM2_9SPHN</name>
<protein>
    <submittedName>
        <fullName evidence="6">Site-specific recombinase XerC</fullName>
    </submittedName>
</protein>
<dbReference type="InterPro" id="IPR050808">
    <property type="entry name" value="Phage_Integrase"/>
</dbReference>
<dbReference type="Pfam" id="PF00589">
    <property type="entry name" value="Phage_integrase"/>
    <property type="match status" value="1"/>
</dbReference>
<evidence type="ECO:0000256" key="2">
    <source>
        <dbReference type="ARBA" id="ARBA00022908"/>
    </source>
</evidence>
<dbReference type="OrthoDB" id="7615137at2"/>
<keyword evidence="3" id="KW-0238">DNA-binding</keyword>
<dbReference type="RefSeq" id="WP_110300238.1">
    <property type="nucleotide sequence ID" value="NZ_QJJM01000018.1"/>
</dbReference>
<evidence type="ECO:0000256" key="3">
    <source>
        <dbReference type="ARBA" id="ARBA00023125"/>
    </source>
</evidence>
<dbReference type="AlphaFoldDB" id="A0A2V3UQM2"/>
<dbReference type="Gene3D" id="1.10.150.130">
    <property type="match status" value="1"/>
</dbReference>
<dbReference type="PANTHER" id="PTHR30629:SF2">
    <property type="entry name" value="PROPHAGE INTEGRASE INTS-RELATED"/>
    <property type="match status" value="1"/>
</dbReference>
<reference evidence="6 7" key="1">
    <citation type="submission" date="2018-05" db="EMBL/GenBank/DDBJ databases">
        <title>Genomic Encyclopedia of Type Strains, Phase IV (KMG-IV): sequencing the most valuable type-strain genomes for metagenomic binning, comparative biology and taxonomic classification.</title>
        <authorList>
            <person name="Goeker M."/>
        </authorList>
    </citation>
    <scope>NUCLEOTIDE SEQUENCE [LARGE SCALE GENOMIC DNA]</scope>
    <source>
        <strain evidence="6 7">DSM 3183</strain>
    </source>
</reference>
<evidence type="ECO:0000256" key="1">
    <source>
        <dbReference type="ARBA" id="ARBA00008857"/>
    </source>
</evidence>
<dbReference type="InterPro" id="IPR013762">
    <property type="entry name" value="Integrase-like_cat_sf"/>
</dbReference>
<keyword evidence="2" id="KW-0229">DNA integration</keyword>
<organism evidence="6 7">
    <name type="scientific">Blastomonas natatoria</name>
    <dbReference type="NCBI Taxonomy" id="34015"/>
    <lineage>
        <taxon>Bacteria</taxon>
        <taxon>Pseudomonadati</taxon>
        <taxon>Pseudomonadota</taxon>
        <taxon>Alphaproteobacteria</taxon>
        <taxon>Sphingomonadales</taxon>
        <taxon>Sphingomonadaceae</taxon>
        <taxon>Blastomonas</taxon>
    </lineage>
</organism>